<feature type="domain" description="Major facilitator superfamily (MFS) profile" evidence="11">
    <location>
        <begin position="42"/>
        <end position="492"/>
    </location>
</feature>
<organism evidence="12">
    <name type="scientific">Yarrowia yakushimensis</name>
    <dbReference type="NCBI Taxonomy" id="1527289"/>
    <lineage>
        <taxon>Eukaryota</taxon>
        <taxon>Fungi</taxon>
        <taxon>Dikarya</taxon>
        <taxon>Ascomycota</taxon>
        <taxon>Saccharomycotina</taxon>
        <taxon>Dipodascomycetes</taxon>
        <taxon>Dipodascales</taxon>
        <taxon>Dipodascales incertae sedis</taxon>
        <taxon>Yarrowia</taxon>
    </lineage>
</organism>
<dbReference type="SUPFAM" id="SSF103473">
    <property type="entry name" value="MFS general substrate transporter"/>
    <property type="match status" value="1"/>
</dbReference>
<feature type="transmembrane region" description="Helical" evidence="10">
    <location>
        <begin position="448"/>
        <end position="465"/>
    </location>
</feature>
<sequence>MSTTVLNDEPKSVVSVSDESNMPNMANMPEPAKKSQILVILLCLFAAMGGFVFGYDTGTISGFINMDSFLESFGETDESGVFFLSRMRAGLIVGLFSIGAFLGTLLGGYLADKVGRKKGIVYVALVYIVGMLIQITAFSAWYQIAIGRVIGGVGIGALSVLVPMFQSETAPQNLRGALVSSFQLFITLGIFVGFSVCYATKSRPDTGAFRIPMGLCFAWAFILLIGMCFMPESPRYLVSVGRVEEARKAMAMTNQVPLHDAVIDEELQAIEKSVIREQTAGKATWKELFTGEPRMGYRLTLGILIQVLQQLCGANYFFYYGTSIFKAIGMSDSFATSMIFGGINFLSTFGGLYIVDRFGRRKCLLGGAMVMFVCFLVYSTVGFAALYPNGDTSLPASKTVGDVMILFTCIFIAAFASTWAPIAFVVVSETFPLRMRSKGMAVATGGNWMINFLVSFLTPFITTAIGFKYGYVFTACLGFAIVFVYFFIPETKGLSLEDVDELYASGVSARKSPDWLPSSKKQENESKNSMAFSESS</sequence>
<dbReference type="InterPro" id="IPR020846">
    <property type="entry name" value="MFS_dom"/>
</dbReference>
<feature type="transmembrane region" description="Helical" evidence="10">
    <location>
        <begin position="471"/>
        <end position="488"/>
    </location>
</feature>
<reference evidence="12" key="1">
    <citation type="submission" date="2016-11" db="EMBL/GenBank/DDBJ databases">
        <authorList>
            <person name="Jaros S."/>
            <person name="Januszkiewicz K."/>
            <person name="Wedrychowicz H."/>
        </authorList>
    </citation>
    <scope>NUCLEOTIDE SEQUENCE</scope>
    <source>
        <strain evidence="12">CBS 10253</strain>
    </source>
</reference>
<dbReference type="FunFam" id="1.20.1250.20:FF:000044">
    <property type="entry name" value="Hexose transporter Hxt3p"/>
    <property type="match status" value="1"/>
</dbReference>
<feature type="transmembrane region" description="Helical" evidence="10">
    <location>
        <begin position="89"/>
        <end position="111"/>
    </location>
</feature>
<evidence type="ECO:0000256" key="4">
    <source>
        <dbReference type="ARBA" id="ARBA00022597"/>
    </source>
</evidence>
<dbReference type="PROSITE" id="PS00217">
    <property type="entry name" value="SUGAR_TRANSPORT_2"/>
    <property type="match status" value="1"/>
</dbReference>
<evidence type="ECO:0000256" key="10">
    <source>
        <dbReference type="SAM" id="Phobius"/>
    </source>
</evidence>
<dbReference type="Pfam" id="PF00083">
    <property type="entry name" value="Sugar_tr"/>
    <property type="match status" value="1"/>
</dbReference>
<feature type="transmembrane region" description="Helical" evidence="10">
    <location>
        <begin position="145"/>
        <end position="165"/>
    </location>
</feature>
<evidence type="ECO:0000256" key="1">
    <source>
        <dbReference type="ARBA" id="ARBA00004141"/>
    </source>
</evidence>
<dbReference type="InterPro" id="IPR005828">
    <property type="entry name" value="MFS_sugar_transport-like"/>
</dbReference>
<evidence type="ECO:0000256" key="5">
    <source>
        <dbReference type="ARBA" id="ARBA00022692"/>
    </source>
</evidence>
<evidence type="ECO:0000313" key="12">
    <source>
        <dbReference type="EMBL" id="SIP56023.1"/>
    </source>
</evidence>
<keyword evidence="3 8" id="KW-0813">Transport</keyword>
<keyword evidence="6 10" id="KW-1133">Transmembrane helix</keyword>
<evidence type="ECO:0000259" key="11">
    <source>
        <dbReference type="PROSITE" id="PS50850"/>
    </source>
</evidence>
<feature type="transmembrane region" description="Helical" evidence="10">
    <location>
        <begin position="364"/>
        <end position="385"/>
    </location>
</feature>
<keyword evidence="4" id="KW-0762">Sugar transport</keyword>
<evidence type="ECO:0000256" key="2">
    <source>
        <dbReference type="ARBA" id="ARBA00010992"/>
    </source>
</evidence>
<feature type="transmembrane region" description="Helical" evidence="10">
    <location>
        <begin position="177"/>
        <end position="196"/>
    </location>
</feature>
<accession>A0A1N6MC22</accession>
<dbReference type="EMBL" id="LT671698">
    <property type="protein sequence ID" value="SIP56023.1"/>
    <property type="molecule type" value="Genomic_DNA"/>
</dbReference>
<feature type="transmembrane region" description="Helical" evidence="10">
    <location>
        <begin position="299"/>
        <end position="321"/>
    </location>
</feature>
<dbReference type="GO" id="GO:0005886">
    <property type="term" value="C:plasma membrane"/>
    <property type="evidence" value="ECO:0007669"/>
    <property type="project" value="TreeGrafter"/>
</dbReference>
<keyword evidence="7 10" id="KW-0472">Membrane</keyword>
<feature type="transmembrane region" description="Helical" evidence="10">
    <location>
        <begin position="120"/>
        <end position="139"/>
    </location>
</feature>
<evidence type="ECO:0000256" key="3">
    <source>
        <dbReference type="ARBA" id="ARBA00022448"/>
    </source>
</evidence>
<feature type="transmembrane region" description="Helical" evidence="10">
    <location>
        <begin position="405"/>
        <end position="427"/>
    </location>
</feature>
<dbReference type="InterPro" id="IPR003663">
    <property type="entry name" value="Sugar/inositol_transpt"/>
</dbReference>
<comment type="similarity">
    <text evidence="2 8">Belongs to the major facilitator superfamily. Sugar transporter (TC 2.A.1.1) family.</text>
</comment>
<dbReference type="InterPro" id="IPR050360">
    <property type="entry name" value="MFS_Sugar_Transporters"/>
</dbReference>
<name>A0A1N6MC22_9ASCO</name>
<feature type="transmembrane region" description="Helical" evidence="10">
    <location>
        <begin position="333"/>
        <end position="355"/>
    </location>
</feature>
<dbReference type="PROSITE" id="PS50850">
    <property type="entry name" value="MFS"/>
    <property type="match status" value="1"/>
</dbReference>
<evidence type="ECO:0000256" key="7">
    <source>
        <dbReference type="ARBA" id="ARBA00023136"/>
    </source>
</evidence>
<feature type="region of interest" description="Disordered" evidence="9">
    <location>
        <begin position="509"/>
        <end position="536"/>
    </location>
</feature>
<dbReference type="GO" id="GO:0005351">
    <property type="term" value="F:carbohydrate:proton symporter activity"/>
    <property type="evidence" value="ECO:0007669"/>
    <property type="project" value="TreeGrafter"/>
</dbReference>
<dbReference type="InterPro" id="IPR005829">
    <property type="entry name" value="Sugar_transporter_CS"/>
</dbReference>
<feature type="transmembrane region" description="Helical" evidence="10">
    <location>
        <begin position="208"/>
        <end position="229"/>
    </location>
</feature>
<keyword evidence="5 10" id="KW-0812">Transmembrane</keyword>
<dbReference type="AlphaFoldDB" id="A0A1N6MC22"/>
<gene>
    <name evidence="12" type="ORF">YAYA0_S1-18932g</name>
</gene>
<dbReference type="InterPro" id="IPR036259">
    <property type="entry name" value="MFS_trans_sf"/>
</dbReference>
<evidence type="ECO:0000256" key="6">
    <source>
        <dbReference type="ARBA" id="ARBA00022989"/>
    </source>
</evidence>
<feature type="region of interest" description="Disordered" evidence="9">
    <location>
        <begin position="1"/>
        <end position="20"/>
    </location>
</feature>
<dbReference type="Gene3D" id="1.20.1250.20">
    <property type="entry name" value="MFS general substrate transporter like domains"/>
    <property type="match status" value="1"/>
</dbReference>
<evidence type="ECO:0000256" key="8">
    <source>
        <dbReference type="RuleBase" id="RU003346"/>
    </source>
</evidence>
<proteinExistence type="inferred from homology"/>
<dbReference type="GO" id="GO:0055056">
    <property type="term" value="F:D-glucose transmembrane transporter activity"/>
    <property type="evidence" value="ECO:0007669"/>
    <property type="project" value="UniProtKB-ARBA"/>
</dbReference>
<dbReference type="CDD" id="cd17356">
    <property type="entry name" value="MFS_HXT"/>
    <property type="match status" value="1"/>
</dbReference>
<dbReference type="PANTHER" id="PTHR48022:SF75">
    <property type="entry name" value="GALACTOSE TRANSPORTER-RELATED"/>
    <property type="match status" value="1"/>
</dbReference>
<dbReference type="PROSITE" id="PS00216">
    <property type="entry name" value="SUGAR_TRANSPORT_1"/>
    <property type="match status" value="2"/>
</dbReference>
<dbReference type="NCBIfam" id="TIGR00879">
    <property type="entry name" value="SP"/>
    <property type="match status" value="1"/>
</dbReference>
<reference evidence="12" key="2">
    <citation type="submission" date="2016-12" db="EMBL/GenBank/DDBJ databases">
        <title>Characterization of hexose transporters in Yarrowia lipolytica reveals new groups of Sugar Porters involved in yeast growth.</title>
        <authorList>
            <person name="Lazar Z."/>
            <person name="Neuveglise C."/>
            <person name="Rossignol T."/>
            <person name="Devillers H."/>
            <person name="Morin N."/>
            <person name="Robak M."/>
            <person name="Nicaud J.-M."/>
            <person name="Crutz-Le Coq A.-M."/>
        </authorList>
    </citation>
    <scope>NUCLEOTIDE SEQUENCE</scope>
    <source>
        <strain evidence="12">CBS 10253</strain>
    </source>
</reference>
<dbReference type="SMR" id="A0A1N6MC22"/>
<protein>
    <submittedName>
        <fullName evidence="12">Putative Sugar Porter</fullName>
    </submittedName>
</protein>
<comment type="subcellular location">
    <subcellularLocation>
        <location evidence="1">Membrane</location>
        <topology evidence="1">Multi-pass membrane protein</topology>
    </subcellularLocation>
</comment>
<feature type="transmembrane region" description="Helical" evidence="10">
    <location>
        <begin position="37"/>
        <end position="55"/>
    </location>
</feature>
<dbReference type="PRINTS" id="PR00171">
    <property type="entry name" value="SUGRTRNSPORT"/>
</dbReference>
<evidence type="ECO:0000256" key="9">
    <source>
        <dbReference type="SAM" id="MobiDB-lite"/>
    </source>
</evidence>
<dbReference type="PANTHER" id="PTHR48022">
    <property type="entry name" value="PLASTIDIC GLUCOSE TRANSPORTER 4"/>
    <property type="match status" value="1"/>
</dbReference>